<comment type="subcellular location">
    <subcellularLocation>
        <location evidence="1">Membrane</location>
        <topology evidence="1">Multi-pass membrane protein</topology>
    </subcellularLocation>
</comment>
<feature type="transmembrane region" description="Helical" evidence="6">
    <location>
        <begin position="253"/>
        <end position="274"/>
    </location>
</feature>
<name>A0AAD8NM89_TARER</name>
<evidence type="ECO:0000256" key="5">
    <source>
        <dbReference type="ARBA" id="ARBA00023136"/>
    </source>
</evidence>
<dbReference type="PANTHER" id="PTHR11206">
    <property type="entry name" value="MULTIDRUG RESISTANCE PROTEIN"/>
    <property type="match status" value="1"/>
</dbReference>
<keyword evidence="3 6" id="KW-0812">Transmembrane</keyword>
<accession>A0AAD8NM89</accession>
<evidence type="ECO:0000313" key="7">
    <source>
        <dbReference type="EMBL" id="KAK1414709.1"/>
    </source>
</evidence>
<proteinExistence type="inferred from homology"/>
<dbReference type="GO" id="GO:1990961">
    <property type="term" value="P:xenobiotic detoxification by transmembrane export across the plasma membrane"/>
    <property type="evidence" value="ECO:0007669"/>
    <property type="project" value="InterPro"/>
</dbReference>
<feature type="transmembrane region" description="Helical" evidence="6">
    <location>
        <begin position="193"/>
        <end position="211"/>
    </location>
</feature>
<dbReference type="EMBL" id="JAUHHV010000008">
    <property type="protein sequence ID" value="KAK1414709.1"/>
    <property type="molecule type" value="Genomic_DNA"/>
</dbReference>
<sequence length="298" mass="32069">MMISSGIATLIHILVCWILVFKLELGTKGAALANSISYWNNVILLALYVKFSSSCAKTWTGFSREALHDIFGFIKLAIPSAVMVCLKMWSFEMIVLLSGLLPNPKLETSVLSICLNTAAVIWMIPFGLSGAVSTRVSNELGAGHPRTAQLSVMVVLVVITIIGIVVGTILIAIRNIWGYVYTGEVEVVEYVATMMPILAVSNFMDGLQCVLSGSVRGCGSQKIGAFINLGSYYLVGIPLAVILAFVLKVGGKGLWYGIIAALIVQVSLLLIVTIRTNWDAQATKAGKRVHESALPTNY</sequence>
<keyword evidence="4 6" id="KW-1133">Transmembrane helix</keyword>
<dbReference type="NCBIfam" id="TIGR00797">
    <property type="entry name" value="matE"/>
    <property type="match status" value="1"/>
</dbReference>
<evidence type="ECO:0000256" key="1">
    <source>
        <dbReference type="ARBA" id="ARBA00004141"/>
    </source>
</evidence>
<keyword evidence="5 6" id="KW-0472">Membrane</keyword>
<dbReference type="InterPro" id="IPR045069">
    <property type="entry name" value="MATE_euk"/>
</dbReference>
<evidence type="ECO:0000256" key="6">
    <source>
        <dbReference type="SAM" id="Phobius"/>
    </source>
</evidence>
<keyword evidence="8" id="KW-1185">Reference proteome</keyword>
<evidence type="ECO:0000313" key="8">
    <source>
        <dbReference type="Proteomes" id="UP001229421"/>
    </source>
</evidence>
<dbReference type="GO" id="GO:0042910">
    <property type="term" value="F:xenobiotic transmembrane transporter activity"/>
    <property type="evidence" value="ECO:0007669"/>
    <property type="project" value="InterPro"/>
</dbReference>
<feature type="transmembrane region" description="Helical" evidence="6">
    <location>
        <begin position="109"/>
        <end position="129"/>
    </location>
</feature>
<dbReference type="Pfam" id="PF01554">
    <property type="entry name" value="MatE"/>
    <property type="match status" value="1"/>
</dbReference>
<protein>
    <submittedName>
        <fullName evidence="7">Uncharacterized protein</fullName>
    </submittedName>
</protein>
<feature type="transmembrane region" description="Helical" evidence="6">
    <location>
        <begin position="150"/>
        <end position="173"/>
    </location>
</feature>
<feature type="transmembrane region" description="Helical" evidence="6">
    <location>
        <begin position="223"/>
        <end position="247"/>
    </location>
</feature>
<reference evidence="7" key="1">
    <citation type="journal article" date="2023" name="bioRxiv">
        <title>Improved chromosome-level genome assembly for marigold (Tagetes erecta).</title>
        <authorList>
            <person name="Jiang F."/>
            <person name="Yuan L."/>
            <person name="Wang S."/>
            <person name="Wang H."/>
            <person name="Xu D."/>
            <person name="Wang A."/>
            <person name="Fan W."/>
        </authorList>
    </citation>
    <scope>NUCLEOTIDE SEQUENCE</scope>
    <source>
        <strain evidence="7">WSJ</strain>
        <tissue evidence="7">Leaf</tissue>
    </source>
</reference>
<gene>
    <name evidence="7" type="ORF">QVD17_30459</name>
</gene>
<feature type="transmembrane region" description="Helical" evidence="6">
    <location>
        <begin position="31"/>
        <end position="49"/>
    </location>
</feature>
<dbReference type="CDD" id="cd13132">
    <property type="entry name" value="MATE_eukaryotic"/>
    <property type="match status" value="1"/>
</dbReference>
<dbReference type="Proteomes" id="UP001229421">
    <property type="component" value="Unassembled WGS sequence"/>
</dbReference>
<dbReference type="GO" id="GO:0015297">
    <property type="term" value="F:antiporter activity"/>
    <property type="evidence" value="ECO:0007669"/>
    <property type="project" value="InterPro"/>
</dbReference>
<dbReference type="InterPro" id="IPR002528">
    <property type="entry name" value="MATE_fam"/>
</dbReference>
<evidence type="ECO:0000256" key="3">
    <source>
        <dbReference type="ARBA" id="ARBA00022692"/>
    </source>
</evidence>
<evidence type="ECO:0000256" key="2">
    <source>
        <dbReference type="ARBA" id="ARBA00010199"/>
    </source>
</evidence>
<feature type="transmembrane region" description="Helical" evidence="6">
    <location>
        <begin position="70"/>
        <end position="89"/>
    </location>
</feature>
<comment type="caution">
    <text evidence="7">The sequence shown here is derived from an EMBL/GenBank/DDBJ whole genome shotgun (WGS) entry which is preliminary data.</text>
</comment>
<evidence type="ECO:0000256" key="4">
    <source>
        <dbReference type="ARBA" id="ARBA00022989"/>
    </source>
</evidence>
<dbReference type="AlphaFoldDB" id="A0AAD8NM89"/>
<organism evidence="7 8">
    <name type="scientific">Tagetes erecta</name>
    <name type="common">African marigold</name>
    <dbReference type="NCBI Taxonomy" id="13708"/>
    <lineage>
        <taxon>Eukaryota</taxon>
        <taxon>Viridiplantae</taxon>
        <taxon>Streptophyta</taxon>
        <taxon>Embryophyta</taxon>
        <taxon>Tracheophyta</taxon>
        <taxon>Spermatophyta</taxon>
        <taxon>Magnoliopsida</taxon>
        <taxon>eudicotyledons</taxon>
        <taxon>Gunneridae</taxon>
        <taxon>Pentapetalae</taxon>
        <taxon>asterids</taxon>
        <taxon>campanulids</taxon>
        <taxon>Asterales</taxon>
        <taxon>Asteraceae</taxon>
        <taxon>Asteroideae</taxon>
        <taxon>Heliantheae alliance</taxon>
        <taxon>Tageteae</taxon>
        <taxon>Tagetes</taxon>
    </lineage>
</organism>
<comment type="similarity">
    <text evidence="2">Belongs to the multi antimicrobial extrusion (MATE) (TC 2.A.66.1) family.</text>
</comment>
<feature type="transmembrane region" description="Helical" evidence="6">
    <location>
        <begin position="7"/>
        <end position="25"/>
    </location>
</feature>
<dbReference type="GO" id="GO:0016020">
    <property type="term" value="C:membrane"/>
    <property type="evidence" value="ECO:0007669"/>
    <property type="project" value="UniProtKB-SubCell"/>
</dbReference>